<evidence type="ECO:0000313" key="3">
    <source>
        <dbReference type="Proteomes" id="UP000075714"/>
    </source>
</evidence>
<accession>A0A150FVY3</accession>
<evidence type="ECO:0008006" key="4">
    <source>
        <dbReference type="Google" id="ProtNLM"/>
    </source>
</evidence>
<proteinExistence type="predicted"/>
<dbReference type="OrthoDB" id="527883at2759"/>
<comment type="caution">
    <text evidence="2">The sequence shown here is derived from an EMBL/GenBank/DDBJ whole genome shotgun (WGS) entry which is preliminary data.</text>
</comment>
<feature type="region of interest" description="Disordered" evidence="1">
    <location>
        <begin position="225"/>
        <end position="257"/>
    </location>
</feature>
<evidence type="ECO:0000313" key="2">
    <source>
        <dbReference type="EMBL" id="KXZ41747.1"/>
    </source>
</evidence>
<dbReference type="EMBL" id="LSYV01000295">
    <property type="protein sequence ID" value="KXZ41747.1"/>
    <property type="molecule type" value="Genomic_DNA"/>
</dbReference>
<sequence>MARPYTNRDTVLFSQQMCRPGAGFSGFIGTGFRCPPDLEPDAGYPKPIVVLRSWYWLDEGSGLLGQTNVSSKQLRAEFLPREGEPRHFEKRFKWSWPHVTPARMKDTVRVLREAEGTAPDTFSQYAATVGAYVFGAGPDGGFNGYLGLPGATAEAAARLPQGAVPPRSQPWALELFIKDGNGGRWACIPEYSTATGSLTAINLLKEQHTDADPATPLVLEKLRPRVAPPRPPLPADAAAWRRAGSGSDGSEPGSSIRTFVDPVEGLVMTEEGLESHWSPPEVPSGHSLHRLPDATYLLCPDNIHSFGGPVTFELGARRLGGSTGDGMQRVVLRFDADGVWQEVRYELYE</sequence>
<feature type="compositionally biased region" description="Low complexity" evidence="1">
    <location>
        <begin position="235"/>
        <end position="255"/>
    </location>
</feature>
<organism evidence="2 3">
    <name type="scientific">Gonium pectorale</name>
    <name type="common">Green alga</name>
    <dbReference type="NCBI Taxonomy" id="33097"/>
    <lineage>
        <taxon>Eukaryota</taxon>
        <taxon>Viridiplantae</taxon>
        <taxon>Chlorophyta</taxon>
        <taxon>core chlorophytes</taxon>
        <taxon>Chlorophyceae</taxon>
        <taxon>CS clade</taxon>
        <taxon>Chlamydomonadales</taxon>
        <taxon>Volvocaceae</taxon>
        <taxon>Gonium</taxon>
    </lineage>
</organism>
<dbReference type="Proteomes" id="UP000075714">
    <property type="component" value="Unassembled WGS sequence"/>
</dbReference>
<reference evidence="3" key="1">
    <citation type="journal article" date="2016" name="Nat. Commun.">
        <title>The Gonium pectorale genome demonstrates co-option of cell cycle regulation during the evolution of multicellularity.</title>
        <authorList>
            <person name="Hanschen E.R."/>
            <person name="Marriage T.N."/>
            <person name="Ferris P.J."/>
            <person name="Hamaji T."/>
            <person name="Toyoda A."/>
            <person name="Fujiyama A."/>
            <person name="Neme R."/>
            <person name="Noguchi H."/>
            <person name="Minakuchi Y."/>
            <person name="Suzuki M."/>
            <person name="Kawai-Toyooka H."/>
            <person name="Smith D.R."/>
            <person name="Sparks H."/>
            <person name="Anderson J."/>
            <person name="Bakaric R."/>
            <person name="Luria V."/>
            <person name="Karger A."/>
            <person name="Kirschner M.W."/>
            <person name="Durand P.M."/>
            <person name="Michod R.E."/>
            <person name="Nozaki H."/>
            <person name="Olson B.J."/>
        </authorList>
    </citation>
    <scope>NUCLEOTIDE SEQUENCE [LARGE SCALE GENOMIC DNA]</scope>
    <source>
        <strain evidence="3">NIES-2863</strain>
    </source>
</reference>
<gene>
    <name evidence="2" type="ORF">GPECTOR_296g797</name>
</gene>
<name>A0A150FVY3_GONPE</name>
<dbReference type="AlphaFoldDB" id="A0A150FVY3"/>
<keyword evidence="3" id="KW-1185">Reference proteome</keyword>
<protein>
    <recommendedName>
        <fullName evidence="4">DUF3598 domain-containing protein</fullName>
    </recommendedName>
</protein>
<evidence type="ECO:0000256" key="1">
    <source>
        <dbReference type="SAM" id="MobiDB-lite"/>
    </source>
</evidence>